<sequence>MLQNALLFLRLAAYILNVLGSEIRRHAETTALSTLSYLSFSSYSSSSPVSQTKNIVIVGGNFAGHYVARSLLRHLPRRSPLRVIVVEPSSHFHFTWVFPRYSVLPGHEHKAFIPYDAFLSRHSSSSSSSSSPALRWIRDWATEITPKHVVLKGGEQIPYEYLVVATGSRVDSGLPSRANETDKRAAMRRLRELQDGIRGAEKVVVVGAGAAGVEVAADARSLYPGKSVALVHSRDAVMHRFGPELQARALAELRDLGVEVVLGERVVGEDVGGSGTVTLRSGRVMECDYLVKCTGQKPNSNLVAALSPSSISDSGHVKVLPTLQIADPALPNVYACGDVAALAGDGPVPNPNARSAIRQAATVVDNVLLGARRGKEPAYMYRHSWADGLIKLTLGLKFSISWFGDSTAELLFPKTEKNEALWADRCWGHVGAKPFQDPYMDKVEREGSS</sequence>
<reference evidence="1" key="1">
    <citation type="submission" date="2022-10" db="EMBL/GenBank/DDBJ databases">
        <title>Complete Genome of Trichothecium roseum strain YXFP-22015, a Plant Pathogen Isolated from Citrus.</title>
        <authorList>
            <person name="Wang Y."/>
            <person name="Zhu L."/>
        </authorList>
    </citation>
    <scope>NUCLEOTIDE SEQUENCE</scope>
    <source>
        <strain evidence="1">YXFP-22015</strain>
    </source>
</reference>
<dbReference type="EMBL" id="CM047942">
    <property type="protein sequence ID" value="KAI9901947.1"/>
    <property type="molecule type" value="Genomic_DNA"/>
</dbReference>
<protein>
    <submittedName>
        <fullName evidence="1">Uncharacterized protein</fullName>
    </submittedName>
</protein>
<name>A0ACC0V726_9HYPO</name>
<organism evidence="1 2">
    <name type="scientific">Trichothecium roseum</name>
    <dbReference type="NCBI Taxonomy" id="47278"/>
    <lineage>
        <taxon>Eukaryota</taxon>
        <taxon>Fungi</taxon>
        <taxon>Dikarya</taxon>
        <taxon>Ascomycota</taxon>
        <taxon>Pezizomycotina</taxon>
        <taxon>Sordariomycetes</taxon>
        <taxon>Hypocreomycetidae</taxon>
        <taxon>Hypocreales</taxon>
        <taxon>Hypocreales incertae sedis</taxon>
        <taxon>Trichothecium</taxon>
    </lineage>
</organism>
<evidence type="ECO:0000313" key="2">
    <source>
        <dbReference type="Proteomes" id="UP001163324"/>
    </source>
</evidence>
<dbReference type="Proteomes" id="UP001163324">
    <property type="component" value="Chromosome 3"/>
</dbReference>
<comment type="caution">
    <text evidence="1">The sequence shown here is derived from an EMBL/GenBank/DDBJ whole genome shotgun (WGS) entry which is preliminary data.</text>
</comment>
<evidence type="ECO:0000313" key="1">
    <source>
        <dbReference type="EMBL" id="KAI9901947.1"/>
    </source>
</evidence>
<gene>
    <name evidence="1" type="ORF">N3K66_003764</name>
</gene>
<keyword evidence="2" id="KW-1185">Reference proteome</keyword>
<proteinExistence type="predicted"/>
<accession>A0ACC0V726</accession>